<evidence type="ECO:0000256" key="3">
    <source>
        <dbReference type="ARBA" id="ARBA00023125"/>
    </source>
</evidence>
<evidence type="ECO:0000256" key="5">
    <source>
        <dbReference type="ARBA" id="ARBA00023242"/>
    </source>
</evidence>
<evidence type="ECO:0000256" key="4">
    <source>
        <dbReference type="ARBA" id="ARBA00023163"/>
    </source>
</evidence>
<comment type="subcellular location">
    <subcellularLocation>
        <location evidence="1">Nucleus</location>
    </subcellularLocation>
</comment>
<keyword evidence="4" id="KW-0804">Transcription</keyword>
<proteinExistence type="predicted"/>
<evidence type="ECO:0000313" key="6">
    <source>
        <dbReference type="EMBL" id="KZV54042.1"/>
    </source>
</evidence>
<protein>
    <submittedName>
        <fullName evidence="6">Uncharacterized protein</fullName>
    </submittedName>
</protein>
<evidence type="ECO:0000313" key="7">
    <source>
        <dbReference type="Proteomes" id="UP000250235"/>
    </source>
</evidence>
<dbReference type="PANTHER" id="PTHR34269:SF11">
    <property type="entry name" value="B3 DOMAIN PROTEIN"/>
    <property type="match status" value="1"/>
</dbReference>
<accession>A0A2Z7D374</accession>
<dbReference type="EMBL" id="KQ989650">
    <property type="protein sequence ID" value="KZV54042.1"/>
    <property type="molecule type" value="Genomic_DNA"/>
</dbReference>
<dbReference type="InterPro" id="IPR015300">
    <property type="entry name" value="DNA-bd_pseudobarrel_sf"/>
</dbReference>
<name>A0A2Z7D374_9LAMI</name>
<gene>
    <name evidence="6" type="ORF">F511_17430</name>
</gene>
<dbReference type="AlphaFoldDB" id="A0A2Z7D374"/>
<evidence type="ECO:0000256" key="1">
    <source>
        <dbReference type="ARBA" id="ARBA00004123"/>
    </source>
</evidence>
<dbReference type="GO" id="GO:0005634">
    <property type="term" value="C:nucleus"/>
    <property type="evidence" value="ECO:0007669"/>
    <property type="project" value="UniProtKB-SubCell"/>
</dbReference>
<reference evidence="6 7" key="1">
    <citation type="journal article" date="2015" name="Proc. Natl. Acad. Sci. U.S.A.">
        <title>The resurrection genome of Boea hygrometrica: A blueprint for survival of dehydration.</title>
        <authorList>
            <person name="Xiao L."/>
            <person name="Yang G."/>
            <person name="Zhang L."/>
            <person name="Yang X."/>
            <person name="Zhao S."/>
            <person name="Ji Z."/>
            <person name="Zhou Q."/>
            <person name="Hu M."/>
            <person name="Wang Y."/>
            <person name="Chen M."/>
            <person name="Xu Y."/>
            <person name="Jin H."/>
            <person name="Xiao X."/>
            <person name="Hu G."/>
            <person name="Bao F."/>
            <person name="Hu Y."/>
            <person name="Wan P."/>
            <person name="Li L."/>
            <person name="Deng X."/>
            <person name="Kuang T."/>
            <person name="Xiang C."/>
            <person name="Zhu J.K."/>
            <person name="Oliver M.J."/>
            <person name="He Y."/>
        </authorList>
    </citation>
    <scope>NUCLEOTIDE SEQUENCE [LARGE SCALE GENOMIC DNA]</scope>
    <source>
        <strain evidence="7">cv. XS01</strain>
    </source>
</reference>
<keyword evidence="5" id="KW-0539">Nucleus</keyword>
<evidence type="ECO:0000256" key="2">
    <source>
        <dbReference type="ARBA" id="ARBA00023015"/>
    </source>
</evidence>
<organism evidence="6 7">
    <name type="scientific">Dorcoceras hygrometricum</name>
    <dbReference type="NCBI Taxonomy" id="472368"/>
    <lineage>
        <taxon>Eukaryota</taxon>
        <taxon>Viridiplantae</taxon>
        <taxon>Streptophyta</taxon>
        <taxon>Embryophyta</taxon>
        <taxon>Tracheophyta</taxon>
        <taxon>Spermatophyta</taxon>
        <taxon>Magnoliopsida</taxon>
        <taxon>eudicotyledons</taxon>
        <taxon>Gunneridae</taxon>
        <taxon>Pentapetalae</taxon>
        <taxon>asterids</taxon>
        <taxon>lamiids</taxon>
        <taxon>Lamiales</taxon>
        <taxon>Gesneriaceae</taxon>
        <taxon>Didymocarpoideae</taxon>
        <taxon>Trichosporeae</taxon>
        <taxon>Loxocarpinae</taxon>
        <taxon>Dorcoceras</taxon>
    </lineage>
</organism>
<dbReference type="Gene3D" id="2.40.330.10">
    <property type="entry name" value="DNA-binding pseudobarrel domain"/>
    <property type="match status" value="1"/>
</dbReference>
<keyword evidence="3" id="KW-0238">DNA-binding</keyword>
<keyword evidence="2" id="KW-0805">Transcription regulation</keyword>
<keyword evidence="7" id="KW-1185">Reference proteome</keyword>
<dbReference type="InterPro" id="IPR051442">
    <property type="entry name" value="B3_domain"/>
</dbReference>
<sequence>MKITTNLSVSSDGGTGLKNIVLFEKTITVGFVASNEPTVDSPDHDDGRWTITKNLEQSDVNGSSRLLLGNKLDILDHIDEFDLERGMEIDVCDVDTDTTHTLVLKK</sequence>
<dbReference type="GO" id="GO:0003677">
    <property type="term" value="F:DNA binding"/>
    <property type="evidence" value="ECO:0007669"/>
    <property type="project" value="UniProtKB-KW"/>
</dbReference>
<dbReference type="PANTHER" id="PTHR34269">
    <property type="entry name" value="TRANSCRIPTION FACTOR B3-DOMAIN FAMILY-RELATED"/>
    <property type="match status" value="1"/>
</dbReference>
<dbReference type="Proteomes" id="UP000250235">
    <property type="component" value="Unassembled WGS sequence"/>
</dbReference>